<dbReference type="AlphaFoldDB" id="A0A2S0ME13"/>
<keyword evidence="3" id="KW-1185">Reference proteome</keyword>
<gene>
    <name evidence="2" type="ORF">C6570_07675</name>
</gene>
<accession>A0A2S0ME13</accession>
<evidence type="ECO:0000313" key="3">
    <source>
        <dbReference type="Proteomes" id="UP000239709"/>
    </source>
</evidence>
<evidence type="ECO:0000313" key="2">
    <source>
        <dbReference type="EMBL" id="AVO34135.1"/>
    </source>
</evidence>
<dbReference type="Proteomes" id="UP000239709">
    <property type="component" value="Chromosome"/>
</dbReference>
<dbReference type="EMBL" id="CP027666">
    <property type="protein sequence ID" value="AVO34135.1"/>
    <property type="molecule type" value="Genomic_DNA"/>
</dbReference>
<dbReference type="RefSeq" id="WP_106702690.1">
    <property type="nucleotide sequence ID" value="NZ_CP027666.1"/>
</dbReference>
<feature type="signal peptide" evidence="1">
    <location>
        <begin position="1"/>
        <end position="19"/>
    </location>
</feature>
<protein>
    <recommendedName>
        <fullName evidence="4">L,D-transpeptidase</fullName>
    </recommendedName>
</protein>
<name>A0A2S0ME13_9BURK</name>
<sequence>MPLCSTVSRFFFVSVLACAAGAVCAAGPDGDALVQGFAADVVRSGDAAGMAFAVLDKPSATVTIFDAKGQLVARSPVLLGQAVGDVAPPDIGTRPLSKVKLNEKVTSAGRFVTEAGRNHTGEDIVWLDYQQALSMHRVRNVRGENRPQRLATPTVADNRISYGCVNMPPSFYESYIDPLFGKQKGVVYVLPETQPVAGLFPFARTGGAALAGTDGAALAGTPAAAPTSPR</sequence>
<keyword evidence="1" id="KW-0732">Signal</keyword>
<organism evidence="2 3">
    <name type="scientific">Ottowia oryzae</name>
    <dbReference type="NCBI Taxonomy" id="2109914"/>
    <lineage>
        <taxon>Bacteria</taxon>
        <taxon>Pseudomonadati</taxon>
        <taxon>Pseudomonadota</taxon>
        <taxon>Betaproteobacteria</taxon>
        <taxon>Burkholderiales</taxon>
        <taxon>Comamonadaceae</taxon>
        <taxon>Ottowia</taxon>
    </lineage>
</organism>
<evidence type="ECO:0008006" key="4">
    <source>
        <dbReference type="Google" id="ProtNLM"/>
    </source>
</evidence>
<proteinExistence type="predicted"/>
<dbReference type="KEGG" id="otk:C6570_07675"/>
<dbReference type="OrthoDB" id="7202732at2"/>
<reference evidence="2 3" key="1">
    <citation type="submission" date="2018-03" db="EMBL/GenBank/DDBJ databases">
        <title>Genome sequencing of Ottowia sp.</title>
        <authorList>
            <person name="Kim S.-J."/>
            <person name="Heo J."/>
            <person name="Kwon S.-W."/>
        </authorList>
    </citation>
    <scope>NUCLEOTIDE SEQUENCE [LARGE SCALE GENOMIC DNA]</scope>
    <source>
        <strain evidence="2 3">KADR8-3</strain>
    </source>
</reference>
<feature type="chain" id="PRO_5015751365" description="L,D-transpeptidase" evidence="1">
    <location>
        <begin position="20"/>
        <end position="230"/>
    </location>
</feature>
<evidence type="ECO:0000256" key="1">
    <source>
        <dbReference type="SAM" id="SignalP"/>
    </source>
</evidence>